<accession>A0A7C8P9B2</accession>
<evidence type="ECO:0000313" key="2">
    <source>
        <dbReference type="Proteomes" id="UP000475325"/>
    </source>
</evidence>
<name>A0A7C8P9B2_ORBOL</name>
<dbReference type="EMBL" id="WIQW01000179">
    <property type="protein sequence ID" value="KAF3078240.1"/>
    <property type="molecule type" value="Genomic_DNA"/>
</dbReference>
<dbReference type="OrthoDB" id="15893at2759"/>
<sequence>MASKRPPAMSLYRACLRELPPILFRIPRLSETREATAGATTAARAPAALHTRRLALHNCLRRAIQTNSLGELSQMQMGVAGILRTQQMIRYLEAQRSYIELLERYNAGLLGGNQDRIRRAARSDRFFTYPTTF</sequence>
<proteinExistence type="predicted"/>
<comment type="caution">
    <text evidence="1">The sequence shown here is derived from an EMBL/GenBank/DDBJ whole genome shotgun (WGS) entry which is preliminary data.</text>
</comment>
<dbReference type="Proteomes" id="UP000475325">
    <property type="component" value="Unassembled WGS sequence"/>
</dbReference>
<evidence type="ECO:0000313" key="1">
    <source>
        <dbReference type="EMBL" id="KAF3078240.1"/>
    </source>
</evidence>
<protein>
    <submittedName>
        <fullName evidence="1">Uncharacterized protein</fullName>
    </submittedName>
</protein>
<gene>
    <name evidence="1" type="ORF">TWF102_003618</name>
</gene>
<organism evidence="1 2">
    <name type="scientific">Orbilia oligospora</name>
    <name type="common">Nematode-trapping fungus</name>
    <name type="synonym">Arthrobotrys oligospora</name>
    <dbReference type="NCBI Taxonomy" id="2813651"/>
    <lineage>
        <taxon>Eukaryota</taxon>
        <taxon>Fungi</taxon>
        <taxon>Dikarya</taxon>
        <taxon>Ascomycota</taxon>
        <taxon>Pezizomycotina</taxon>
        <taxon>Orbiliomycetes</taxon>
        <taxon>Orbiliales</taxon>
        <taxon>Orbiliaceae</taxon>
        <taxon>Orbilia</taxon>
    </lineage>
</organism>
<reference evidence="1 2" key="1">
    <citation type="submission" date="2019-06" db="EMBL/GenBank/DDBJ databases">
        <authorList>
            <person name="Palmer J.M."/>
        </authorList>
    </citation>
    <scope>NUCLEOTIDE SEQUENCE [LARGE SCALE GENOMIC DNA]</scope>
    <source>
        <strain evidence="1 2">TWF102</strain>
    </source>
</reference>
<dbReference type="Pfam" id="PF13233">
    <property type="entry name" value="Complex1_LYR_2"/>
    <property type="match status" value="1"/>
</dbReference>
<dbReference type="AlphaFoldDB" id="A0A7C8P9B2"/>